<reference evidence="3" key="1">
    <citation type="journal article" date="2021" name="Nat. Commun.">
        <title>Genetic determinants of endophytism in the Arabidopsis root mycobiome.</title>
        <authorList>
            <person name="Mesny F."/>
            <person name="Miyauchi S."/>
            <person name="Thiergart T."/>
            <person name="Pickel B."/>
            <person name="Atanasova L."/>
            <person name="Karlsson M."/>
            <person name="Huettel B."/>
            <person name="Barry K.W."/>
            <person name="Haridas S."/>
            <person name="Chen C."/>
            <person name="Bauer D."/>
            <person name="Andreopoulos W."/>
            <person name="Pangilinan J."/>
            <person name="LaButti K."/>
            <person name="Riley R."/>
            <person name="Lipzen A."/>
            <person name="Clum A."/>
            <person name="Drula E."/>
            <person name="Henrissat B."/>
            <person name="Kohler A."/>
            <person name="Grigoriev I.V."/>
            <person name="Martin F.M."/>
            <person name="Hacquard S."/>
        </authorList>
    </citation>
    <scope>NUCLEOTIDE SEQUENCE</scope>
    <source>
        <strain evidence="3">MPI-CAGE-AT-0021</strain>
    </source>
</reference>
<evidence type="ECO:0008006" key="5">
    <source>
        <dbReference type="Google" id="ProtNLM"/>
    </source>
</evidence>
<evidence type="ECO:0000256" key="1">
    <source>
        <dbReference type="SAM" id="MobiDB-lite"/>
    </source>
</evidence>
<evidence type="ECO:0000313" key="3">
    <source>
        <dbReference type="EMBL" id="KAH7128066.1"/>
    </source>
</evidence>
<name>A0A9P9E125_9HYPO</name>
<keyword evidence="2" id="KW-0732">Signal</keyword>
<dbReference type="Proteomes" id="UP000717696">
    <property type="component" value="Unassembled WGS sequence"/>
</dbReference>
<feature type="chain" id="PRO_5040110685" description="CBM-cenC domain-containing protein" evidence="2">
    <location>
        <begin position="21"/>
        <end position="238"/>
    </location>
</feature>
<feature type="region of interest" description="Disordered" evidence="1">
    <location>
        <begin position="28"/>
        <end position="82"/>
    </location>
</feature>
<feature type="compositionally biased region" description="Pro residues" evidence="1">
    <location>
        <begin position="69"/>
        <end position="78"/>
    </location>
</feature>
<organism evidence="3 4">
    <name type="scientific">Dactylonectria estremocensis</name>
    <dbReference type="NCBI Taxonomy" id="1079267"/>
    <lineage>
        <taxon>Eukaryota</taxon>
        <taxon>Fungi</taxon>
        <taxon>Dikarya</taxon>
        <taxon>Ascomycota</taxon>
        <taxon>Pezizomycotina</taxon>
        <taxon>Sordariomycetes</taxon>
        <taxon>Hypocreomycetidae</taxon>
        <taxon>Hypocreales</taxon>
        <taxon>Nectriaceae</taxon>
        <taxon>Dactylonectria</taxon>
    </lineage>
</organism>
<comment type="caution">
    <text evidence="3">The sequence shown here is derived from an EMBL/GenBank/DDBJ whole genome shotgun (WGS) entry which is preliminary data.</text>
</comment>
<evidence type="ECO:0000256" key="2">
    <source>
        <dbReference type="SAM" id="SignalP"/>
    </source>
</evidence>
<dbReference type="OrthoDB" id="5150344at2759"/>
<dbReference type="Gene3D" id="2.60.120.260">
    <property type="entry name" value="Galactose-binding domain-like"/>
    <property type="match status" value="1"/>
</dbReference>
<gene>
    <name evidence="3" type="ORF">B0J13DRAFT_143346</name>
</gene>
<dbReference type="AlphaFoldDB" id="A0A9P9E125"/>
<proteinExistence type="predicted"/>
<keyword evidence="4" id="KW-1185">Reference proteome</keyword>
<feature type="signal peptide" evidence="2">
    <location>
        <begin position="1"/>
        <end position="20"/>
    </location>
</feature>
<protein>
    <recommendedName>
        <fullName evidence="5">CBM-cenC domain-containing protein</fullName>
    </recommendedName>
</protein>
<evidence type="ECO:0000313" key="4">
    <source>
        <dbReference type="Proteomes" id="UP000717696"/>
    </source>
</evidence>
<feature type="compositionally biased region" description="Low complexity" evidence="1">
    <location>
        <begin position="29"/>
        <end position="51"/>
    </location>
</feature>
<sequence>MRWISLCTILGVALLPAVSARPLCHPDYSTSLTTPTTTPTSTPDASSTTPAPQTPTPDVSTTPAVQTPTPTPVTPTQPEPTLENLLLNGDFEEDDVSVWGLRTVTIQDDAAKAHSPSHYVRYEIDNESASGGNHLNQTISGLDVTRWYRLTFSAAVFGSPMLGDATCSLEALQDDVIIESWQIDPTVLNRYSSYDTEFLLFDSDITLALRLRCTSENLVTLTIGVDDMVLNDIGPARS</sequence>
<dbReference type="EMBL" id="JAGMUU010000022">
    <property type="protein sequence ID" value="KAH7128066.1"/>
    <property type="molecule type" value="Genomic_DNA"/>
</dbReference>
<accession>A0A9P9E125</accession>